<evidence type="ECO:0000313" key="2">
    <source>
        <dbReference type="EMBL" id="KAF0535479.1"/>
    </source>
</evidence>
<dbReference type="Proteomes" id="UP000439903">
    <property type="component" value="Unassembled WGS sequence"/>
</dbReference>
<feature type="region of interest" description="Disordered" evidence="1">
    <location>
        <begin position="1"/>
        <end position="26"/>
    </location>
</feature>
<feature type="compositionally biased region" description="Polar residues" evidence="1">
    <location>
        <begin position="12"/>
        <end position="26"/>
    </location>
</feature>
<dbReference type="EMBL" id="WTPW01000205">
    <property type="protein sequence ID" value="KAF0535479.1"/>
    <property type="molecule type" value="Genomic_DNA"/>
</dbReference>
<accession>A0A8H4AUX3</accession>
<proteinExistence type="predicted"/>
<comment type="caution">
    <text evidence="2">The sequence shown here is derived from an EMBL/GenBank/DDBJ whole genome shotgun (WGS) entry which is preliminary data.</text>
</comment>
<protein>
    <submittedName>
        <fullName evidence="2">Uncharacterized protein</fullName>
    </submittedName>
</protein>
<organism evidence="2 3">
    <name type="scientific">Gigaspora margarita</name>
    <dbReference type="NCBI Taxonomy" id="4874"/>
    <lineage>
        <taxon>Eukaryota</taxon>
        <taxon>Fungi</taxon>
        <taxon>Fungi incertae sedis</taxon>
        <taxon>Mucoromycota</taxon>
        <taxon>Glomeromycotina</taxon>
        <taxon>Glomeromycetes</taxon>
        <taxon>Diversisporales</taxon>
        <taxon>Gigasporaceae</taxon>
        <taxon>Gigaspora</taxon>
    </lineage>
</organism>
<sequence>MAPKNQKRKLGHQQNEVTMPSKSTNTLCKSINQNDIENSDTNDTDNNIQHKRGNARHKDIWLYPNDKAYEQAIQKELEAFYPDRIQRYKKDSKWEALFNKIENLYDDKDGKDGKDQEYESSAFDSE</sequence>
<dbReference type="AlphaFoldDB" id="A0A8H4AUX3"/>
<feature type="compositionally biased region" description="Basic residues" evidence="1">
    <location>
        <begin position="1"/>
        <end position="11"/>
    </location>
</feature>
<evidence type="ECO:0000256" key="1">
    <source>
        <dbReference type="SAM" id="MobiDB-lite"/>
    </source>
</evidence>
<feature type="compositionally biased region" description="Basic and acidic residues" evidence="1">
    <location>
        <begin position="105"/>
        <end position="117"/>
    </location>
</feature>
<name>A0A8H4AUX3_GIGMA</name>
<gene>
    <name evidence="2" type="ORF">F8M41_009601</name>
</gene>
<evidence type="ECO:0000313" key="3">
    <source>
        <dbReference type="Proteomes" id="UP000439903"/>
    </source>
</evidence>
<reference evidence="2 3" key="1">
    <citation type="journal article" date="2019" name="Environ. Microbiol.">
        <title>At the nexus of three kingdoms: the genome of the mycorrhizal fungus Gigaspora margarita provides insights into plant, endobacterial and fungal interactions.</title>
        <authorList>
            <person name="Venice F."/>
            <person name="Ghignone S."/>
            <person name="Salvioli di Fossalunga A."/>
            <person name="Amselem J."/>
            <person name="Novero M."/>
            <person name="Xianan X."/>
            <person name="Sedzielewska Toro K."/>
            <person name="Morin E."/>
            <person name="Lipzen A."/>
            <person name="Grigoriev I.V."/>
            <person name="Henrissat B."/>
            <person name="Martin F.M."/>
            <person name="Bonfante P."/>
        </authorList>
    </citation>
    <scope>NUCLEOTIDE SEQUENCE [LARGE SCALE GENOMIC DNA]</scope>
    <source>
        <strain evidence="2 3">BEG34</strain>
    </source>
</reference>
<keyword evidence="3" id="KW-1185">Reference proteome</keyword>
<feature type="region of interest" description="Disordered" evidence="1">
    <location>
        <begin position="105"/>
        <end position="126"/>
    </location>
</feature>